<dbReference type="PANTHER" id="PTHR11292:SF7">
    <property type="entry name" value="T-CELL SURFACE GLYCOPROTEIN CD8 BETA CHAIN-RELATED"/>
    <property type="match status" value="1"/>
</dbReference>
<keyword evidence="14" id="KW-1185">Reference proteome</keyword>
<evidence type="ECO:0000256" key="2">
    <source>
        <dbReference type="ARBA" id="ARBA00022692"/>
    </source>
</evidence>
<evidence type="ECO:0000313" key="13">
    <source>
        <dbReference type="Ensembl" id="ENSPCLP00000001639.1"/>
    </source>
</evidence>
<dbReference type="SUPFAM" id="SSF48726">
    <property type="entry name" value="Immunoglobulin"/>
    <property type="match status" value="1"/>
</dbReference>
<dbReference type="SMART" id="SM00409">
    <property type="entry name" value="IG"/>
    <property type="match status" value="1"/>
</dbReference>
<sequence length="228" mass="25517">SLDEWLWGDVCGFCTNLLSSQTPGRILAQTNNSTEIVCPMKREHTGLYWYRWNQGRQHFEFLLFSNPLGKATYGTNISQEKFSIHGMSSHSSSLRISRLHGSDNGTYYCCIIQSSELILGAGTQLSVVDVLPLPSTLAPFTKKPMRCKPNSKAINKKGACSLLVWVPLAATALLLLLSLISTIRRFYRKHHTLTQPGIGVGRAGAPKTDWHHLPTGLQRKLWLRANRK</sequence>
<evidence type="ECO:0000256" key="1">
    <source>
        <dbReference type="ARBA" id="ARBA00004479"/>
    </source>
</evidence>
<dbReference type="Ensembl" id="ENSPCLT00000002199.1">
    <property type="protein sequence ID" value="ENSPCLP00000001639.1"/>
    <property type="gene ID" value="ENSPCLG00000001355.1"/>
</dbReference>
<dbReference type="Proteomes" id="UP000472261">
    <property type="component" value="Unplaced"/>
</dbReference>
<dbReference type="InterPro" id="IPR013106">
    <property type="entry name" value="Ig_V-set"/>
</dbReference>
<comment type="subcellular location">
    <subcellularLocation>
        <location evidence="1">Membrane</location>
        <topology evidence="1">Single-pass type I membrane protein</topology>
    </subcellularLocation>
</comment>
<evidence type="ECO:0000256" key="3">
    <source>
        <dbReference type="ARBA" id="ARBA00022729"/>
    </source>
</evidence>
<keyword evidence="7 11" id="KW-0472">Membrane</keyword>
<dbReference type="GO" id="GO:0050776">
    <property type="term" value="P:regulation of immune response"/>
    <property type="evidence" value="ECO:0007669"/>
    <property type="project" value="InterPro"/>
</dbReference>
<keyword evidence="5 11" id="KW-1133">Transmembrane helix</keyword>
<keyword evidence="6" id="KW-1064">Adaptive immunity</keyword>
<keyword evidence="4" id="KW-0391">Immunity</keyword>
<dbReference type="GO" id="GO:0042288">
    <property type="term" value="F:MHC class I protein binding"/>
    <property type="evidence" value="ECO:0007669"/>
    <property type="project" value="InterPro"/>
</dbReference>
<protein>
    <recommendedName>
        <fullName evidence="12">Ig-like domain-containing protein</fullName>
    </recommendedName>
</protein>
<evidence type="ECO:0000256" key="11">
    <source>
        <dbReference type="SAM" id="Phobius"/>
    </source>
</evidence>
<evidence type="ECO:0000256" key="7">
    <source>
        <dbReference type="ARBA" id="ARBA00023136"/>
    </source>
</evidence>
<evidence type="ECO:0000256" key="10">
    <source>
        <dbReference type="ARBA" id="ARBA00023319"/>
    </source>
</evidence>
<name>A0A669P2K8_PHACC</name>
<evidence type="ECO:0000259" key="12">
    <source>
        <dbReference type="PROSITE" id="PS50835"/>
    </source>
</evidence>
<dbReference type="PROSITE" id="PS50835">
    <property type="entry name" value="IG_LIKE"/>
    <property type="match status" value="1"/>
</dbReference>
<dbReference type="AlphaFoldDB" id="A0A669P2K8"/>
<dbReference type="InterPro" id="IPR013783">
    <property type="entry name" value="Ig-like_fold"/>
</dbReference>
<evidence type="ECO:0000256" key="9">
    <source>
        <dbReference type="ARBA" id="ARBA00023180"/>
    </source>
</evidence>
<feature type="transmembrane region" description="Helical" evidence="11">
    <location>
        <begin position="162"/>
        <end position="180"/>
    </location>
</feature>
<evidence type="ECO:0000313" key="14">
    <source>
        <dbReference type="Proteomes" id="UP000472261"/>
    </source>
</evidence>
<dbReference type="InterPro" id="IPR042414">
    <property type="entry name" value="CD8B"/>
</dbReference>
<evidence type="ECO:0000256" key="5">
    <source>
        <dbReference type="ARBA" id="ARBA00022989"/>
    </source>
</evidence>
<dbReference type="InterPro" id="IPR007110">
    <property type="entry name" value="Ig-like_dom"/>
</dbReference>
<evidence type="ECO:0000256" key="8">
    <source>
        <dbReference type="ARBA" id="ARBA00023157"/>
    </source>
</evidence>
<dbReference type="GO" id="GO:0009986">
    <property type="term" value="C:cell surface"/>
    <property type="evidence" value="ECO:0007669"/>
    <property type="project" value="TreeGrafter"/>
</dbReference>
<keyword evidence="3" id="KW-0732">Signal</keyword>
<dbReference type="InterPro" id="IPR036179">
    <property type="entry name" value="Ig-like_dom_sf"/>
</dbReference>
<dbReference type="OMA" id="YCMVENA"/>
<evidence type="ECO:0000256" key="4">
    <source>
        <dbReference type="ARBA" id="ARBA00022859"/>
    </source>
</evidence>
<keyword evidence="10" id="KW-0393">Immunoglobulin domain</keyword>
<dbReference type="GO" id="GO:0016020">
    <property type="term" value="C:membrane"/>
    <property type="evidence" value="ECO:0007669"/>
    <property type="project" value="UniProtKB-SubCell"/>
</dbReference>
<dbReference type="Gene3D" id="2.60.40.10">
    <property type="entry name" value="Immunoglobulins"/>
    <property type="match status" value="1"/>
</dbReference>
<reference evidence="13" key="1">
    <citation type="submission" date="2025-08" db="UniProtKB">
        <authorList>
            <consortium name="Ensembl"/>
        </authorList>
    </citation>
    <scope>IDENTIFICATION</scope>
</reference>
<proteinExistence type="predicted"/>
<feature type="domain" description="Ig-like" evidence="12">
    <location>
        <begin position="31"/>
        <end position="109"/>
    </location>
</feature>
<keyword evidence="9" id="KW-0325">Glycoprotein</keyword>
<dbReference type="PANTHER" id="PTHR11292">
    <property type="entry name" value="T-CELL SURFACE GLYCOPROTEIN CD8 BETA CHAIN"/>
    <property type="match status" value="1"/>
</dbReference>
<keyword evidence="8" id="KW-1015">Disulfide bond</keyword>
<organism evidence="13 14">
    <name type="scientific">Phasianus colchicus</name>
    <name type="common">Common pheasant</name>
    <dbReference type="NCBI Taxonomy" id="9054"/>
    <lineage>
        <taxon>Eukaryota</taxon>
        <taxon>Metazoa</taxon>
        <taxon>Chordata</taxon>
        <taxon>Craniata</taxon>
        <taxon>Vertebrata</taxon>
        <taxon>Euteleostomi</taxon>
        <taxon>Archelosauria</taxon>
        <taxon>Archosauria</taxon>
        <taxon>Dinosauria</taxon>
        <taxon>Saurischia</taxon>
        <taxon>Theropoda</taxon>
        <taxon>Coelurosauria</taxon>
        <taxon>Aves</taxon>
        <taxon>Neognathae</taxon>
        <taxon>Galloanserae</taxon>
        <taxon>Galliformes</taxon>
        <taxon>Phasianidae</taxon>
        <taxon>Phasianinae</taxon>
        <taxon>Phasianus</taxon>
    </lineage>
</organism>
<keyword evidence="2 11" id="KW-0812">Transmembrane</keyword>
<accession>A0A669P2K8</accession>
<dbReference type="GO" id="GO:0015026">
    <property type="term" value="F:coreceptor activity"/>
    <property type="evidence" value="ECO:0007669"/>
    <property type="project" value="InterPro"/>
</dbReference>
<reference evidence="13" key="2">
    <citation type="submission" date="2025-09" db="UniProtKB">
        <authorList>
            <consortium name="Ensembl"/>
        </authorList>
    </citation>
    <scope>IDENTIFICATION</scope>
</reference>
<dbReference type="Pfam" id="PF07686">
    <property type="entry name" value="V-set"/>
    <property type="match status" value="1"/>
</dbReference>
<evidence type="ECO:0000256" key="6">
    <source>
        <dbReference type="ARBA" id="ARBA00023130"/>
    </source>
</evidence>
<dbReference type="GO" id="GO:0002250">
    <property type="term" value="P:adaptive immune response"/>
    <property type="evidence" value="ECO:0007669"/>
    <property type="project" value="UniProtKB-KW"/>
</dbReference>
<dbReference type="InterPro" id="IPR003599">
    <property type="entry name" value="Ig_sub"/>
</dbReference>